<reference evidence="7" key="1">
    <citation type="submission" date="2011-07" db="EMBL/GenBank/DDBJ databases">
        <title>Biodegradation of r-limonene and other terpenes by Pseudomonas sp. strain 19-rlim.</title>
        <authorList>
            <person name="Eaton R.W."/>
        </authorList>
    </citation>
    <scope>NUCLEOTIDE SEQUENCE</scope>
    <source>
        <strain evidence="7">19-rlim</strain>
    </source>
</reference>
<keyword evidence="2" id="KW-1003">Cell membrane</keyword>
<evidence type="ECO:0000256" key="2">
    <source>
        <dbReference type="ARBA" id="ARBA00022475"/>
    </source>
</evidence>
<proteinExistence type="predicted"/>
<evidence type="ECO:0000256" key="4">
    <source>
        <dbReference type="ARBA" id="ARBA00022989"/>
    </source>
</evidence>
<feature type="transmembrane region" description="Helical" evidence="6">
    <location>
        <begin position="13"/>
        <end position="46"/>
    </location>
</feature>
<organism evidence="7">
    <name type="scientific">Pseudomonas sp. 19-rlim</name>
    <dbReference type="NCBI Taxonomy" id="1084570"/>
    <lineage>
        <taxon>Bacteria</taxon>
        <taxon>Pseudomonadati</taxon>
        <taxon>Pseudomonadota</taxon>
        <taxon>Gammaproteobacteria</taxon>
        <taxon>Pseudomonadales</taxon>
        <taxon>Pseudomonadaceae</taxon>
        <taxon>Pseudomonas</taxon>
    </lineage>
</organism>
<accession>G3LGX6</accession>
<name>G3LGX6_9PSED</name>
<evidence type="ECO:0000256" key="1">
    <source>
        <dbReference type="ARBA" id="ARBA00004651"/>
    </source>
</evidence>
<dbReference type="Pfam" id="PF03626">
    <property type="entry name" value="COX4_pro"/>
    <property type="match status" value="1"/>
</dbReference>
<dbReference type="GO" id="GO:0005886">
    <property type="term" value="C:plasma membrane"/>
    <property type="evidence" value="ECO:0007669"/>
    <property type="project" value="UniProtKB-SubCell"/>
</dbReference>
<dbReference type="AlphaFoldDB" id="G3LGX6"/>
<feature type="transmembrane region" description="Helical" evidence="6">
    <location>
        <begin position="67"/>
        <end position="87"/>
    </location>
</feature>
<evidence type="ECO:0000256" key="5">
    <source>
        <dbReference type="ARBA" id="ARBA00023136"/>
    </source>
</evidence>
<keyword evidence="4 6" id="KW-1133">Transmembrane helix</keyword>
<evidence type="ECO:0000313" key="7">
    <source>
        <dbReference type="EMBL" id="AEO27370.1"/>
    </source>
</evidence>
<keyword evidence="3 6" id="KW-0812">Transmembrane</keyword>
<evidence type="ECO:0000256" key="6">
    <source>
        <dbReference type="SAM" id="Phobius"/>
    </source>
</evidence>
<sequence>MTTALYSPLHRGWLILIAATVLGYIVGTGNLIGFNAGLATLMIAYLKARIVFLDFMELRHAPRTWRLLLEGWLAALTLLLLAVYWSAFA</sequence>
<dbReference type="EMBL" id="JN379032">
    <property type="protein sequence ID" value="AEO27370.1"/>
    <property type="molecule type" value="Genomic_DNA"/>
</dbReference>
<comment type="subcellular location">
    <subcellularLocation>
        <location evidence="1">Cell membrane</location>
        <topology evidence="1">Multi-pass membrane protein</topology>
    </subcellularLocation>
</comment>
<keyword evidence="5 6" id="KW-0472">Membrane</keyword>
<evidence type="ECO:0000256" key="3">
    <source>
        <dbReference type="ARBA" id="ARBA00022692"/>
    </source>
</evidence>
<evidence type="ECO:0008006" key="8">
    <source>
        <dbReference type="Google" id="ProtNLM"/>
    </source>
</evidence>
<protein>
    <recommendedName>
        <fullName evidence="8">Cytochrome c oxidase subunit IV</fullName>
    </recommendedName>
</protein>
<dbReference type="InterPro" id="IPR005171">
    <property type="entry name" value="Cyt_c_oxidase_su4_prok"/>
</dbReference>